<protein>
    <submittedName>
        <fullName evidence="1">Uncharacterized protein</fullName>
    </submittedName>
</protein>
<reference evidence="1 2" key="1">
    <citation type="submission" date="2018-12" db="EMBL/GenBank/DDBJ databases">
        <title>Deinococcus radiophilus ATCC 27603 genome sequencing and assembly.</title>
        <authorList>
            <person name="Maclea K.S."/>
            <person name="Maynard C.R."/>
        </authorList>
    </citation>
    <scope>NUCLEOTIDE SEQUENCE [LARGE SCALE GENOMIC DNA]</scope>
    <source>
        <strain evidence="1 2">ATCC 27603</strain>
    </source>
</reference>
<dbReference type="AlphaFoldDB" id="A0A3S0I719"/>
<keyword evidence="2" id="KW-1185">Reference proteome</keyword>
<organism evidence="1 2">
    <name type="scientific">Deinococcus radiophilus</name>
    <dbReference type="NCBI Taxonomy" id="32062"/>
    <lineage>
        <taxon>Bacteria</taxon>
        <taxon>Thermotogati</taxon>
        <taxon>Deinococcota</taxon>
        <taxon>Deinococci</taxon>
        <taxon>Deinococcales</taxon>
        <taxon>Deinococcaceae</taxon>
        <taxon>Deinococcus</taxon>
    </lineage>
</organism>
<comment type="caution">
    <text evidence="1">The sequence shown here is derived from an EMBL/GenBank/DDBJ whole genome shotgun (WGS) entry which is preliminary data.</text>
</comment>
<dbReference type="EMBL" id="RXPE01000014">
    <property type="protein sequence ID" value="RTR26690.1"/>
    <property type="molecule type" value="Genomic_DNA"/>
</dbReference>
<evidence type="ECO:0000313" key="2">
    <source>
        <dbReference type="Proteomes" id="UP000277766"/>
    </source>
</evidence>
<dbReference type="RefSeq" id="WP_126352219.1">
    <property type="nucleotide sequence ID" value="NZ_CP086380.1"/>
</dbReference>
<evidence type="ECO:0000313" key="1">
    <source>
        <dbReference type="EMBL" id="RTR26690.1"/>
    </source>
</evidence>
<name>A0A3S0I719_9DEIO</name>
<proteinExistence type="predicted"/>
<accession>A0A3S0I719</accession>
<gene>
    <name evidence="1" type="ORF">EJ104_07940</name>
</gene>
<dbReference type="Proteomes" id="UP000277766">
    <property type="component" value="Unassembled WGS sequence"/>
</dbReference>
<sequence>MRANEWLDELVQLYEYRVEDLHHGRSPRGDKQAFLDLRELLMTADTLDSGSRRRLMAAERQFRDLQRRGEVHFRARPRKSAQSAQAAQAEVLRTMAQRLWHADARRWVSARLWATRSEPRLMPLRTLLTATLNLQHEQRGEPQRALVSLGESVSLGLAGPHQIDALTESVLELLSTYTGRQQLLRAVAGLWDLSLQRWGEPPSSPQDMGRAIFTDDGLSSLARDQQVFPTGPGDAPAGHLAPDGPLHLSSADLIWSEELELLKKTIAVLTRLLERWPTALPQAAQPVSVSSTPDPEAQLTALRLHPGQFSWGKLRGELIPTAGLGEGNPTAGDFDLHLWGVNGAERRVLPLRQDLPASLRIWSVQLEDQLIHAVLDRDYLLLRREWAAPAALQIQANRARLLAYLTQPYLAYAPMRLARAAALSLRGRELAGTDLSPGSAARYHSAPAAQLGQLAEKALDALLALSSPLESWERTQVFQTAALAAGLDAAEGQLLSELLGAAHVPEVIFDPQTLERGEFPQTGPYSLSQCTGERRELSVSGQTVILQPAGEEAFSGDPLIQVQLEGHPAAELHDALAWPLGRATLLLAQHGPLLAVATLPH</sequence>
<dbReference type="OrthoDB" id="53398at2"/>